<dbReference type="CDD" id="cd09876">
    <property type="entry name" value="PIN_Nob1-like"/>
    <property type="match status" value="1"/>
</dbReference>
<dbReference type="STRING" id="387631.Asulf_01679"/>
<dbReference type="Gene3D" id="3.40.50.1010">
    <property type="entry name" value="5'-nuclease"/>
    <property type="match status" value="1"/>
</dbReference>
<evidence type="ECO:0000313" key="11">
    <source>
        <dbReference type="EMBL" id="AGK61651.1"/>
    </source>
</evidence>
<dbReference type="GO" id="GO:0046872">
    <property type="term" value="F:metal ion binding"/>
    <property type="evidence" value="ECO:0007669"/>
    <property type="project" value="UniProtKB-KW"/>
</dbReference>
<evidence type="ECO:0000256" key="3">
    <source>
        <dbReference type="ARBA" id="ARBA00021078"/>
    </source>
</evidence>
<dbReference type="GO" id="GO:0004521">
    <property type="term" value="F:RNA endonuclease activity"/>
    <property type="evidence" value="ECO:0007669"/>
    <property type="project" value="TreeGrafter"/>
</dbReference>
<dbReference type="InterPro" id="IPR033411">
    <property type="entry name" value="Ribonuclease_PIN"/>
</dbReference>
<organism evidence="11 12">
    <name type="scientific">Archaeoglobus sulfaticallidus PM70-1</name>
    <dbReference type="NCBI Taxonomy" id="387631"/>
    <lineage>
        <taxon>Archaea</taxon>
        <taxon>Methanobacteriati</taxon>
        <taxon>Methanobacteriota</taxon>
        <taxon>Archaeoglobi</taxon>
        <taxon>Archaeoglobales</taxon>
        <taxon>Archaeoglobaceae</taxon>
        <taxon>Archaeoglobus</taxon>
    </lineage>
</organism>
<dbReference type="SMART" id="SM00670">
    <property type="entry name" value="PINc"/>
    <property type="match status" value="1"/>
</dbReference>
<evidence type="ECO:0000256" key="8">
    <source>
        <dbReference type="ARBA" id="ARBA00022801"/>
    </source>
</evidence>
<evidence type="ECO:0000259" key="10">
    <source>
        <dbReference type="SMART" id="SM00670"/>
    </source>
</evidence>
<protein>
    <recommendedName>
        <fullName evidence="3">Endoribonuclease Nob1</fullName>
    </recommendedName>
</protein>
<dbReference type="FunFam" id="3.40.50.1010:FF:000020">
    <property type="entry name" value="20S-pre-rRNA D-site endonuclease NOB1"/>
    <property type="match status" value="1"/>
</dbReference>
<keyword evidence="12" id="KW-1185">Reference proteome</keyword>
<comment type="function">
    <text evidence="9">Toxic component of a type II toxin-antitoxin (TA) system. Processes pre-16S-rRNA at its 3' end (the D-site) to yield the mature 3' end.</text>
</comment>
<dbReference type="OrthoDB" id="27944at2157"/>
<feature type="domain" description="PIN" evidence="10">
    <location>
        <begin position="2"/>
        <end position="102"/>
    </location>
</feature>
<evidence type="ECO:0000256" key="1">
    <source>
        <dbReference type="ARBA" id="ARBA00001936"/>
    </source>
</evidence>
<dbReference type="AlphaFoldDB" id="N0BM32"/>
<keyword evidence="6" id="KW-0540">Nuclease</keyword>
<dbReference type="InterPro" id="IPR029060">
    <property type="entry name" value="PIN-like_dom_sf"/>
</dbReference>
<evidence type="ECO:0000313" key="12">
    <source>
        <dbReference type="Proteomes" id="UP000013307"/>
    </source>
</evidence>
<dbReference type="eggNOG" id="arCOG00721">
    <property type="taxonomic scope" value="Archaea"/>
</dbReference>
<name>N0BM32_9EURY</name>
<evidence type="ECO:0000256" key="7">
    <source>
        <dbReference type="ARBA" id="ARBA00022723"/>
    </source>
</evidence>
<evidence type="ECO:0000256" key="4">
    <source>
        <dbReference type="ARBA" id="ARBA00022517"/>
    </source>
</evidence>
<keyword evidence="7" id="KW-0479">Metal-binding</keyword>
<sequence>MVVYVIDTSAIIFKKGFYKKMVTVPEVVEEVKDSNSSSYLSIIDLEVIEPDRKYIKNIERVARKTGDIYRLSETDIKLLALASELSEKEEVVLVTDDYSIQNVARKIGFKTDSIIQKGISSEYKWVRKCRGCKRVIKDDVDRCPVCGSELYLVRVK</sequence>
<comment type="similarity">
    <text evidence="2">Belongs to the NOB1 family.</text>
</comment>
<dbReference type="PANTHER" id="PTHR12814:SF2">
    <property type="entry name" value="RNA-BINDING PROTEIN NOB1"/>
    <property type="match status" value="1"/>
</dbReference>
<dbReference type="KEGG" id="ast:Asulf_01679"/>
<dbReference type="GeneID" id="15393314"/>
<evidence type="ECO:0000256" key="6">
    <source>
        <dbReference type="ARBA" id="ARBA00022722"/>
    </source>
</evidence>
<keyword evidence="5" id="KW-1277">Toxin-antitoxin system</keyword>
<dbReference type="SUPFAM" id="SSF88723">
    <property type="entry name" value="PIN domain-like"/>
    <property type="match status" value="1"/>
</dbReference>
<dbReference type="Pfam" id="PF17146">
    <property type="entry name" value="PIN_6"/>
    <property type="match status" value="1"/>
</dbReference>
<comment type="cofactor">
    <cofactor evidence="1">
        <name>Mn(2+)</name>
        <dbReference type="ChEBI" id="CHEBI:29035"/>
    </cofactor>
</comment>
<dbReference type="Proteomes" id="UP000013307">
    <property type="component" value="Chromosome"/>
</dbReference>
<dbReference type="GO" id="GO:0030490">
    <property type="term" value="P:maturation of SSU-rRNA"/>
    <property type="evidence" value="ECO:0007669"/>
    <property type="project" value="TreeGrafter"/>
</dbReference>
<dbReference type="GO" id="GO:0030688">
    <property type="term" value="C:preribosome, small subunit precursor"/>
    <property type="evidence" value="ECO:0007669"/>
    <property type="project" value="TreeGrafter"/>
</dbReference>
<dbReference type="HOGENOM" id="CLU_109674_1_0_2"/>
<gene>
    <name evidence="11" type="ORF">Asulf_01679</name>
</gene>
<keyword evidence="8" id="KW-0378">Hydrolase</keyword>
<dbReference type="GO" id="GO:0005737">
    <property type="term" value="C:cytoplasm"/>
    <property type="evidence" value="ECO:0007669"/>
    <property type="project" value="UniProtKB-ARBA"/>
</dbReference>
<proteinExistence type="inferred from homology"/>
<dbReference type="RefSeq" id="WP_015591249.1">
    <property type="nucleotide sequence ID" value="NC_021169.1"/>
</dbReference>
<dbReference type="InterPro" id="IPR002716">
    <property type="entry name" value="PIN_dom"/>
</dbReference>
<evidence type="ECO:0000256" key="5">
    <source>
        <dbReference type="ARBA" id="ARBA00022649"/>
    </source>
</evidence>
<dbReference type="GO" id="GO:0016787">
    <property type="term" value="F:hydrolase activity"/>
    <property type="evidence" value="ECO:0007669"/>
    <property type="project" value="UniProtKB-KW"/>
</dbReference>
<evidence type="ECO:0000256" key="2">
    <source>
        <dbReference type="ARBA" id="ARBA00005858"/>
    </source>
</evidence>
<dbReference type="PANTHER" id="PTHR12814">
    <property type="entry name" value="RNA-BINDING PROTEIN NOB1"/>
    <property type="match status" value="1"/>
</dbReference>
<accession>N0BM32</accession>
<evidence type="ECO:0000256" key="9">
    <source>
        <dbReference type="ARBA" id="ARBA00045770"/>
    </source>
</evidence>
<reference evidence="11 12" key="1">
    <citation type="journal article" date="2013" name="Genome Announc.">
        <title>Complete Genome Sequence of the Thermophilic and Facultatively Chemolithoautotrophic Sulfate Reducer Archaeoglobus sulfaticallidus Strain PM70-1T.</title>
        <authorList>
            <person name="Stokke R."/>
            <person name="Hocking W.P."/>
            <person name="Steinsbu B.O."/>
            <person name="Steen I.H."/>
        </authorList>
    </citation>
    <scope>NUCLEOTIDE SEQUENCE [LARGE SCALE GENOMIC DNA]</scope>
    <source>
        <strain evidence="11">PM70-1</strain>
    </source>
</reference>
<dbReference type="InterPro" id="IPR039907">
    <property type="entry name" value="NOB1"/>
</dbReference>
<keyword evidence="4" id="KW-0690">Ribosome biogenesis</keyword>
<dbReference type="EMBL" id="CP005290">
    <property type="protein sequence ID" value="AGK61651.1"/>
    <property type="molecule type" value="Genomic_DNA"/>
</dbReference>